<dbReference type="AlphaFoldDB" id="A0A0U5FNZ7"/>
<evidence type="ECO:0000313" key="4">
    <source>
        <dbReference type="EMBL" id="CEL01233.1"/>
    </source>
</evidence>
<dbReference type="PROSITE" id="PS50088">
    <property type="entry name" value="ANK_REPEAT"/>
    <property type="match status" value="1"/>
</dbReference>
<gene>
    <name evidence="4" type="ORF">ASPCAL00821</name>
</gene>
<evidence type="ECO:0000256" key="1">
    <source>
        <dbReference type="ARBA" id="ARBA00022737"/>
    </source>
</evidence>
<dbReference type="InterPro" id="IPR002110">
    <property type="entry name" value="Ankyrin_rpt"/>
</dbReference>
<keyword evidence="1" id="KW-0677">Repeat</keyword>
<dbReference type="SUPFAM" id="SSF48403">
    <property type="entry name" value="Ankyrin repeat"/>
    <property type="match status" value="1"/>
</dbReference>
<dbReference type="Gene3D" id="1.25.40.20">
    <property type="entry name" value="Ankyrin repeat-containing domain"/>
    <property type="match status" value="2"/>
</dbReference>
<organism evidence="4 5">
    <name type="scientific">Aspergillus calidoustus</name>
    <dbReference type="NCBI Taxonomy" id="454130"/>
    <lineage>
        <taxon>Eukaryota</taxon>
        <taxon>Fungi</taxon>
        <taxon>Dikarya</taxon>
        <taxon>Ascomycota</taxon>
        <taxon>Pezizomycotina</taxon>
        <taxon>Eurotiomycetes</taxon>
        <taxon>Eurotiomycetidae</taxon>
        <taxon>Eurotiales</taxon>
        <taxon>Aspergillaceae</taxon>
        <taxon>Aspergillus</taxon>
        <taxon>Aspergillus subgen. Nidulantes</taxon>
    </lineage>
</organism>
<dbReference type="STRING" id="454130.A0A0U5FNZ7"/>
<dbReference type="EMBL" id="CDMC01000001">
    <property type="protein sequence ID" value="CEL01233.1"/>
    <property type="molecule type" value="Genomic_DNA"/>
</dbReference>
<proteinExistence type="predicted"/>
<dbReference type="PANTHER" id="PTHR24198:SF165">
    <property type="entry name" value="ANKYRIN REPEAT-CONTAINING PROTEIN-RELATED"/>
    <property type="match status" value="1"/>
</dbReference>
<dbReference type="Pfam" id="PF00023">
    <property type="entry name" value="Ank"/>
    <property type="match status" value="1"/>
</dbReference>
<dbReference type="Proteomes" id="UP000054771">
    <property type="component" value="Unassembled WGS sequence"/>
</dbReference>
<reference evidence="5" key="1">
    <citation type="journal article" date="2016" name="Genome Announc.">
        <title>Draft genome sequences of fungus Aspergillus calidoustus.</title>
        <authorList>
            <person name="Horn F."/>
            <person name="Linde J."/>
            <person name="Mattern D.J."/>
            <person name="Walther G."/>
            <person name="Guthke R."/>
            <person name="Scherlach K."/>
            <person name="Martin K."/>
            <person name="Brakhage A.A."/>
            <person name="Petzke L."/>
            <person name="Valiante V."/>
        </authorList>
    </citation>
    <scope>NUCLEOTIDE SEQUENCE [LARGE SCALE GENOMIC DNA]</scope>
    <source>
        <strain evidence="5">SF006504</strain>
    </source>
</reference>
<feature type="repeat" description="ANK" evidence="3">
    <location>
        <begin position="61"/>
        <end position="93"/>
    </location>
</feature>
<evidence type="ECO:0000256" key="2">
    <source>
        <dbReference type="ARBA" id="ARBA00023043"/>
    </source>
</evidence>
<evidence type="ECO:0000256" key="3">
    <source>
        <dbReference type="PROSITE-ProRule" id="PRU00023"/>
    </source>
</evidence>
<dbReference type="PROSITE" id="PS50297">
    <property type="entry name" value="ANK_REP_REGION"/>
    <property type="match status" value="1"/>
</dbReference>
<name>A0A0U5FNZ7_ASPCI</name>
<dbReference type="InterPro" id="IPR036770">
    <property type="entry name" value="Ankyrin_rpt-contain_sf"/>
</dbReference>
<keyword evidence="5" id="KW-1185">Reference proteome</keyword>
<keyword evidence="2 3" id="KW-0040">ANK repeat</keyword>
<protein>
    <submittedName>
        <fullName evidence="4">Uncharacterized protein</fullName>
    </submittedName>
</protein>
<dbReference type="OrthoDB" id="539213at2759"/>
<evidence type="ECO:0000313" key="5">
    <source>
        <dbReference type="Proteomes" id="UP000054771"/>
    </source>
</evidence>
<accession>A0A0U5FNZ7</accession>
<dbReference type="PANTHER" id="PTHR24198">
    <property type="entry name" value="ANKYRIN REPEAT AND PROTEIN KINASE DOMAIN-CONTAINING PROTEIN"/>
    <property type="match status" value="1"/>
</dbReference>
<sequence length="188" mass="20377">MAEVLWPTVRKSPADIVRLLLAKGDVKCDSFVRNKRTPLPWAASSDQDAVPWSNIELGDEGGWTSLSWASHSRKEQIVQQLLEAGANLHTKDNLKQVALLYLAAAAAGVENVVSLIVAHLTSVSRQTTSDELSESLWPLARYGAVLMVKALLNAEADSKCRDANGQTSLFIAASQENAPIVGFLLQNK</sequence>